<dbReference type="InterPro" id="IPR013217">
    <property type="entry name" value="Methyltransf_12"/>
</dbReference>
<keyword evidence="3 4" id="KW-0808">Transferase</keyword>
<evidence type="ECO:0000256" key="1">
    <source>
        <dbReference type="ARBA" id="ARBA00009725"/>
    </source>
</evidence>
<keyword evidence="6" id="KW-1185">Reference proteome</keyword>
<dbReference type="GO" id="GO:0052735">
    <property type="term" value="F:tRNA (cytidine-3-)-methyltransferase activity"/>
    <property type="evidence" value="ECO:0007669"/>
    <property type="project" value="TreeGrafter"/>
</dbReference>
<gene>
    <name evidence="7" type="primary">LOC108740688</name>
</gene>
<dbReference type="AlphaFoldDB" id="A0A1W4XE47"/>
<dbReference type="STRING" id="224129.A0A1W4XE47"/>
<dbReference type="FunCoup" id="A0A1W4XE47">
    <property type="interactions" value="811"/>
</dbReference>
<name>A0A1W4XE47_AGRPL</name>
<dbReference type="Gene3D" id="3.40.50.150">
    <property type="entry name" value="Vaccinia Virus protein VP39"/>
    <property type="match status" value="1"/>
</dbReference>
<evidence type="ECO:0000256" key="3">
    <source>
        <dbReference type="ARBA" id="ARBA00022679"/>
    </source>
</evidence>
<dbReference type="KEGG" id="apln:108740688"/>
<dbReference type="FunFam" id="3.40.50.150:FF:000298">
    <property type="entry name" value="Methyltransferase-like protein"/>
    <property type="match status" value="1"/>
</dbReference>
<dbReference type="GO" id="GO:0032259">
    <property type="term" value="P:methylation"/>
    <property type="evidence" value="ECO:0007669"/>
    <property type="project" value="UniProtKB-KW"/>
</dbReference>
<dbReference type="GeneID" id="108740688"/>
<comment type="function">
    <text evidence="4">S-adenosyl-L-methionine-dependent methyltransferase.</text>
</comment>
<evidence type="ECO:0000313" key="7">
    <source>
        <dbReference type="RefSeq" id="XP_018330615.1"/>
    </source>
</evidence>
<proteinExistence type="inferred from homology"/>
<evidence type="ECO:0000256" key="2">
    <source>
        <dbReference type="ARBA" id="ARBA00022603"/>
    </source>
</evidence>
<keyword evidence="2 4" id="KW-0489">Methyltransferase</keyword>
<dbReference type="PANTHER" id="PTHR22809">
    <property type="entry name" value="METHYLTRANSFERASE-RELATED"/>
    <property type="match status" value="1"/>
</dbReference>
<dbReference type="RefSeq" id="XP_018330615.1">
    <property type="nucleotide sequence ID" value="XM_018475113.1"/>
</dbReference>
<dbReference type="InterPro" id="IPR029063">
    <property type="entry name" value="SAM-dependent_MTases_sf"/>
</dbReference>
<dbReference type="PIRSF" id="PIRSF037755">
    <property type="entry name" value="Mettl2_prd"/>
    <property type="match status" value="1"/>
</dbReference>
<dbReference type="OrthoDB" id="417697at2759"/>
<dbReference type="SUPFAM" id="SSF53335">
    <property type="entry name" value="S-adenosyl-L-methionine-dependent methyltransferases"/>
    <property type="match status" value="1"/>
</dbReference>
<evidence type="ECO:0000256" key="4">
    <source>
        <dbReference type="PIRNR" id="PIRNR037755"/>
    </source>
</evidence>
<feature type="domain" description="Methyltransferase type 12" evidence="5">
    <location>
        <begin position="114"/>
        <end position="216"/>
    </location>
</feature>
<dbReference type="PANTHER" id="PTHR22809:SF11">
    <property type="entry name" value="TRNA N(3)-METHYLCYTIDINE METHYLTRANSFERASE METTL2"/>
    <property type="match status" value="1"/>
</dbReference>
<organism evidence="6 7">
    <name type="scientific">Agrilus planipennis</name>
    <name type="common">Emerald ash borer</name>
    <name type="synonym">Agrilus marcopoli</name>
    <dbReference type="NCBI Taxonomy" id="224129"/>
    <lineage>
        <taxon>Eukaryota</taxon>
        <taxon>Metazoa</taxon>
        <taxon>Ecdysozoa</taxon>
        <taxon>Arthropoda</taxon>
        <taxon>Hexapoda</taxon>
        <taxon>Insecta</taxon>
        <taxon>Pterygota</taxon>
        <taxon>Neoptera</taxon>
        <taxon>Endopterygota</taxon>
        <taxon>Coleoptera</taxon>
        <taxon>Polyphaga</taxon>
        <taxon>Elateriformia</taxon>
        <taxon>Buprestoidea</taxon>
        <taxon>Buprestidae</taxon>
        <taxon>Agrilinae</taxon>
        <taxon>Agrilus</taxon>
    </lineage>
</organism>
<dbReference type="InterPro" id="IPR026113">
    <property type="entry name" value="METTL2/6/8-like"/>
</dbReference>
<protein>
    <recommendedName>
        <fullName evidence="4">tRNA N(3)-methylcytidine methyltransferase</fullName>
        <ecNumber evidence="4">2.1.1.-</ecNumber>
    </recommendedName>
</protein>
<evidence type="ECO:0000259" key="5">
    <source>
        <dbReference type="Pfam" id="PF08242"/>
    </source>
</evidence>
<dbReference type="Pfam" id="PF08242">
    <property type="entry name" value="Methyltransf_12"/>
    <property type="match status" value="1"/>
</dbReference>
<evidence type="ECO:0000313" key="6">
    <source>
        <dbReference type="Proteomes" id="UP000192223"/>
    </source>
</evidence>
<dbReference type="CDD" id="cd02440">
    <property type="entry name" value="AdoMet_MTases"/>
    <property type="match status" value="1"/>
</dbReference>
<sequence length="301" mass="35488">MEETGTSEQHQLKKPQFGTRYLINEENVYEHNAWDDVAWNEEQDEEAKKKVAVNSKVTLSVTEIEKYETEASKFWDIFYNIHSNRFFKDRQWLFTEFPELNLKNTGSSQPLIFEIGCGVGNTMIPILQYCENQNVFIYGCDFSKNAIEILKLHPRYNEDRCSGFVLDVTNEAWDVPFEKNSIDIIILVFVLSAIMPEKFDHIIKQIYSYLKPGGTLVFRDYGRFDLAQIRFKLGKCLSDNFYVRGDGTRVYFFTQEEIRNLFLSAGFSEEDNRIDRRLQVNRGKKLKMYRIWVQGKYKKPS</sequence>
<dbReference type="EC" id="2.1.1.-" evidence="4"/>
<accession>A0A1W4XE47</accession>
<reference evidence="7" key="1">
    <citation type="submission" date="2025-08" db="UniProtKB">
        <authorList>
            <consortium name="RefSeq"/>
        </authorList>
    </citation>
    <scope>IDENTIFICATION</scope>
    <source>
        <tissue evidence="7">Entire body</tissue>
    </source>
</reference>
<dbReference type="Proteomes" id="UP000192223">
    <property type="component" value="Unplaced"/>
</dbReference>
<comment type="similarity">
    <text evidence="1 4">Belongs to the methyltransferase superfamily. METL family.</text>
</comment>
<dbReference type="InParanoid" id="A0A1W4XE47"/>